<evidence type="ECO:0000313" key="2">
    <source>
        <dbReference type="EMBL" id="CAP38096.1"/>
    </source>
</evidence>
<dbReference type="PANTHER" id="PTHR12510">
    <property type="entry name" value="TROPONIN C-AKIN-1 PROTEIN"/>
    <property type="match status" value="1"/>
</dbReference>
<dbReference type="CTD" id="8584723"/>
<dbReference type="InterPro" id="IPR039126">
    <property type="entry name" value="GGACT"/>
</dbReference>
<proteinExistence type="inferred from homology"/>
<evidence type="ECO:0000313" key="3">
    <source>
        <dbReference type="Proteomes" id="UP000008549"/>
    </source>
</evidence>
<protein>
    <recommendedName>
        <fullName evidence="1">Gamma-glutamylcyclotransferase family protein</fullName>
    </recommendedName>
</protein>
<gene>
    <name evidence="2 4" type="ORF">CBG21104</name>
    <name evidence="2" type="ORF">CBG_21104</name>
</gene>
<dbReference type="InParanoid" id="A8XZG9"/>
<dbReference type="Gene3D" id="3.10.490.10">
    <property type="entry name" value="Gamma-glutamyl cyclotransferase-like"/>
    <property type="match status" value="1"/>
</dbReference>
<evidence type="ECO:0000256" key="1">
    <source>
        <dbReference type="RuleBase" id="RU367036"/>
    </source>
</evidence>
<name>A8XZG9_CAEBR</name>
<accession>A8XZG9</accession>
<dbReference type="KEGG" id="cbr:CBG_21104"/>
<evidence type="ECO:0000313" key="4">
    <source>
        <dbReference type="WormBase" id="CBG21104"/>
    </source>
</evidence>
<organism evidence="2 3">
    <name type="scientific">Caenorhabditis briggsae</name>
    <dbReference type="NCBI Taxonomy" id="6238"/>
    <lineage>
        <taxon>Eukaryota</taxon>
        <taxon>Metazoa</taxon>
        <taxon>Ecdysozoa</taxon>
        <taxon>Nematoda</taxon>
        <taxon>Chromadorea</taxon>
        <taxon>Rhabditida</taxon>
        <taxon>Rhabditina</taxon>
        <taxon>Rhabditomorpha</taxon>
        <taxon>Rhabditoidea</taxon>
        <taxon>Rhabditidae</taxon>
        <taxon>Peloderinae</taxon>
        <taxon>Caenorhabditis</taxon>
    </lineage>
</organism>
<dbReference type="HOGENOM" id="CLU_1798165_0_0_1"/>
<dbReference type="InterPro" id="IPR036568">
    <property type="entry name" value="GGCT-like_sf"/>
</dbReference>
<dbReference type="STRING" id="6238.A8XZG9"/>
<reference evidence="2 3" key="2">
    <citation type="journal article" date="2011" name="PLoS Genet.">
        <title>Caenorhabditis briggsae recombinant inbred line genotypes reveal inter-strain incompatibility and the evolution of recombination.</title>
        <authorList>
            <person name="Ross J.A."/>
            <person name="Koboldt D.C."/>
            <person name="Staisch J.E."/>
            <person name="Chamberlin H.M."/>
            <person name="Gupta B.P."/>
            <person name="Miller R.D."/>
            <person name="Baird S.E."/>
            <person name="Haag E.S."/>
        </authorList>
    </citation>
    <scope>NUCLEOTIDE SEQUENCE [LARGE SCALE GENOMIC DNA]</scope>
    <source>
        <strain evidence="2 3">AF16</strain>
    </source>
</reference>
<comment type="similarity">
    <text evidence="1">Belongs to the gamma-glutamylcyclotransferase family.</text>
</comment>
<dbReference type="PANTHER" id="PTHR12510:SF4">
    <property type="entry name" value="GAMMA-GLUTAMYLAMINECYCLOTRANSFERASE"/>
    <property type="match status" value="1"/>
</dbReference>
<dbReference type="SUPFAM" id="SSF110857">
    <property type="entry name" value="Gamma-glutamyl cyclotransferase-like"/>
    <property type="match status" value="1"/>
</dbReference>
<dbReference type="WormBase" id="CBG21104">
    <property type="protein sequence ID" value="CBP48466"/>
    <property type="gene ID" value="WBGene00039968"/>
</dbReference>
<dbReference type="Proteomes" id="UP000008549">
    <property type="component" value="Unassembled WGS sequence"/>
</dbReference>
<dbReference type="AlphaFoldDB" id="A8XZG9"/>
<reference evidence="2 3" key="1">
    <citation type="journal article" date="2003" name="PLoS Biol.">
        <title>The genome sequence of Caenorhabditis briggsae: a platform for comparative genomics.</title>
        <authorList>
            <person name="Stein L.D."/>
            <person name="Bao Z."/>
            <person name="Blasiar D."/>
            <person name="Blumenthal T."/>
            <person name="Brent M.R."/>
            <person name="Chen N."/>
            <person name="Chinwalla A."/>
            <person name="Clarke L."/>
            <person name="Clee C."/>
            <person name="Coghlan A."/>
            <person name="Coulson A."/>
            <person name="D'Eustachio P."/>
            <person name="Fitch D.H."/>
            <person name="Fulton L.A."/>
            <person name="Fulton R.E."/>
            <person name="Griffiths-Jones S."/>
            <person name="Harris T.W."/>
            <person name="Hillier L.W."/>
            <person name="Kamath R."/>
            <person name="Kuwabara P.E."/>
            <person name="Mardis E.R."/>
            <person name="Marra M.A."/>
            <person name="Miner T.L."/>
            <person name="Minx P."/>
            <person name="Mullikin J.C."/>
            <person name="Plumb R.W."/>
            <person name="Rogers J."/>
            <person name="Schein J.E."/>
            <person name="Sohrmann M."/>
            <person name="Spieth J."/>
            <person name="Stajich J.E."/>
            <person name="Wei C."/>
            <person name="Willey D."/>
            <person name="Wilson R.K."/>
            <person name="Durbin R."/>
            <person name="Waterston R.H."/>
        </authorList>
    </citation>
    <scope>NUCLEOTIDE SEQUENCE [LARGE SCALE GENOMIC DNA]</scope>
    <source>
        <strain evidence="2 3">AF16</strain>
    </source>
</reference>
<dbReference type="EMBL" id="HE600975">
    <property type="protein sequence ID" value="CAP38096.1"/>
    <property type="molecule type" value="Genomic_DNA"/>
</dbReference>
<dbReference type="GO" id="GO:0061929">
    <property type="term" value="F:gamma-glutamylaminecyclotransferase activity"/>
    <property type="evidence" value="ECO:0007669"/>
    <property type="project" value="InterPro"/>
</dbReference>
<dbReference type="GeneID" id="8584723"/>
<dbReference type="RefSeq" id="XP_002642729.1">
    <property type="nucleotide sequence ID" value="XM_002642683.1"/>
</dbReference>
<keyword evidence="3" id="KW-1185">Reference proteome</keyword>
<sequence>MRGTPRQRAQAFDGITKNMEKKFSVFVYGTLKSGEPNHKTLAETGGEYRKSDFLIFSLCDSEFGELEKNTKSQYSDIQKNVLKFISSGTTMEKFPLVVGTKFNIPFLLDDAGNGNIFLEFSFFLGFSQKFKNSELSKFLKFRNF</sequence>
<dbReference type="eggNOG" id="KOG4450">
    <property type="taxonomic scope" value="Eukaryota"/>
</dbReference>